<dbReference type="PANTHER" id="PTHR34502:SF5">
    <property type="entry name" value="DUF6594 DOMAIN-CONTAINING PROTEIN"/>
    <property type="match status" value="1"/>
</dbReference>
<feature type="non-terminal residue" evidence="2">
    <location>
        <position position="1"/>
    </location>
</feature>
<dbReference type="InterPro" id="IPR046529">
    <property type="entry name" value="DUF6594"/>
</dbReference>
<organism evidence="2 3">
    <name type="scientific">Clathrospora elynae</name>
    <dbReference type="NCBI Taxonomy" id="706981"/>
    <lineage>
        <taxon>Eukaryota</taxon>
        <taxon>Fungi</taxon>
        <taxon>Dikarya</taxon>
        <taxon>Ascomycota</taxon>
        <taxon>Pezizomycotina</taxon>
        <taxon>Dothideomycetes</taxon>
        <taxon>Pleosporomycetidae</taxon>
        <taxon>Pleosporales</taxon>
        <taxon>Diademaceae</taxon>
        <taxon>Clathrospora</taxon>
    </lineage>
</organism>
<reference evidence="2" key="1">
    <citation type="journal article" date="2020" name="Stud. Mycol.">
        <title>101 Dothideomycetes genomes: a test case for predicting lifestyles and emergence of pathogens.</title>
        <authorList>
            <person name="Haridas S."/>
            <person name="Albert R."/>
            <person name="Binder M."/>
            <person name="Bloem J."/>
            <person name="Labutti K."/>
            <person name="Salamov A."/>
            <person name="Andreopoulos B."/>
            <person name="Baker S."/>
            <person name="Barry K."/>
            <person name="Bills G."/>
            <person name="Bluhm B."/>
            <person name="Cannon C."/>
            <person name="Castanera R."/>
            <person name="Culley D."/>
            <person name="Daum C."/>
            <person name="Ezra D."/>
            <person name="Gonzalez J."/>
            <person name="Henrissat B."/>
            <person name="Kuo A."/>
            <person name="Liang C."/>
            <person name="Lipzen A."/>
            <person name="Lutzoni F."/>
            <person name="Magnuson J."/>
            <person name="Mondo S."/>
            <person name="Nolan M."/>
            <person name="Ohm R."/>
            <person name="Pangilinan J."/>
            <person name="Park H.-J."/>
            <person name="Ramirez L."/>
            <person name="Alfaro M."/>
            <person name="Sun H."/>
            <person name="Tritt A."/>
            <person name="Yoshinaga Y."/>
            <person name="Zwiers L.-H."/>
            <person name="Turgeon B."/>
            <person name="Goodwin S."/>
            <person name="Spatafora J."/>
            <person name="Crous P."/>
            <person name="Grigoriev I."/>
        </authorList>
    </citation>
    <scope>NUCLEOTIDE SEQUENCE</scope>
    <source>
        <strain evidence="2">CBS 161.51</strain>
    </source>
</reference>
<protein>
    <recommendedName>
        <fullName evidence="1">DUF6594 domain-containing protein</fullName>
    </recommendedName>
</protein>
<name>A0A6A5SKV0_9PLEO</name>
<dbReference type="AlphaFoldDB" id="A0A6A5SKV0"/>
<dbReference type="Proteomes" id="UP000800038">
    <property type="component" value="Unassembled WGS sequence"/>
</dbReference>
<accession>A0A6A5SKV0</accession>
<keyword evidence="3" id="KW-1185">Reference proteome</keyword>
<sequence>VDDFKPGYPKFAALLDIHAAFQNFRRFSRARLRLLLLKQDELSGLEAPLDRIDAQEQRTLFLGCARRDENTERRDVLARMKISLSEYDTMMRDYHRAMRLPDADPRDVNSIKNWMDGTGCIAPAKSEFLERRDDLANLGGTLDSAVNYIEIVVEKLAFRLAAHIRKVTYPHI</sequence>
<dbReference type="EMBL" id="ML976050">
    <property type="protein sequence ID" value="KAF1941275.1"/>
    <property type="molecule type" value="Genomic_DNA"/>
</dbReference>
<dbReference type="PANTHER" id="PTHR34502">
    <property type="entry name" value="DUF6594 DOMAIN-CONTAINING PROTEIN-RELATED"/>
    <property type="match status" value="1"/>
</dbReference>
<evidence type="ECO:0000313" key="3">
    <source>
        <dbReference type="Proteomes" id="UP000800038"/>
    </source>
</evidence>
<dbReference type="Pfam" id="PF20237">
    <property type="entry name" value="DUF6594"/>
    <property type="match status" value="1"/>
</dbReference>
<dbReference type="OrthoDB" id="5341582at2759"/>
<evidence type="ECO:0000313" key="2">
    <source>
        <dbReference type="EMBL" id="KAF1941275.1"/>
    </source>
</evidence>
<proteinExistence type="predicted"/>
<evidence type="ECO:0000259" key="1">
    <source>
        <dbReference type="Pfam" id="PF20237"/>
    </source>
</evidence>
<gene>
    <name evidence="2" type="ORF">EJ02DRAFT_348290</name>
</gene>
<feature type="domain" description="DUF6594" evidence="1">
    <location>
        <begin position="8"/>
        <end position="144"/>
    </location>
</feature>